<keyword evidence="3" id="KW-0808">Transferase</keyword>
<dbReference type="GO" id="GO:0016407">
    <property type="term" value="F:acetyltransferase activity"/>
    <property type="evidence" value="ECO:0007669"/>
    <property type="project" value="InterPro"/>
</dbReference>
<evidence type="ECO:0000256" key="2">
    <source>
        <dbReference type="RuleBase" id="RU003452"/>
    </source>
</evidence>
<dbReference type="Gene3D" id="2.40.128.150">
    <property type="entry name" value="Cysteine proteinases"/>
    <property type="match status" value="1"/>
</dbReference>
<proteinExistence type="inferred from homology"/>
<dbReference type="AlphaFoldDB" id="A0A455SV86"/>
<gene>
    <name evidence="3" type="ORF">KTC_55730</name>
</gene>
<dbReference type="PRINTS" id="PR01543">
    <property type="entry name" value="ANATRNSFRASE"/>
</dbReference>
<dbReference type="InterPro" id="IPR001447">
    <property type="entry name" value="Arylamine_N-AcTrfase"/>
</dbReference>
<protein>
    <submittedName>
        <fullName evidence="3">Acetyltransferase</fullName>
    </submittedName>
</protein>
<name>A0A455SV86_9CHLR</name>
<dbReference type="InterPro" id="IPR038765">
    <property type="entry name" value="Papain-like_cys_pep_sf"/>
</dbReference>
<accession>A0A455SV86</accession>
<dbReference type="EMBL" id="AP019376">
    <property type="protein sequence ID" value="BBH90822.1"/>
    <property type="molecule type" value="Genomic_DNA"/>
</dbReference>
<evidence type="ECO:0000313" key="3">
    <source>
        <dbReference type="EMBL" id="BBH90822.1"/>
    </source>
</evidence>
<reference evidence="3" key="1">
    <citation type="submission" date="2018-12" db="EMBL/GenBank/DDBJ databases">
        <title>Novel natural products biosynthetic potential of the class Ktedonobacteria.</title>
        <authorList>
            <person name="Zheng Y."/>
            <person name="Saitou A."/>
            <person name="Wang C.M."/>
            <person name="Toyoda A."/>
            <person name="Minakuchi Y."/>
            <person name="Sekiguchi Y."/>
            <person name="Ueda K."/>
            <person name="Takano H."/>
            <person name="Sakai Y."/>
            <person name="Yokota A."/>
            <person name="Yabe S."/>
        </authorList>
    </citation>
    <scope>NUCLEOTIDE SEQUENCE</scope>
    <source>
        <strain evidence="3">COM3</strain>
    </source>
</reference>
<organism evidence="3">
    <name type="scientific">Thermosporothrix sp. COM3</name>
    <dbReference type="NCBI Taxonomy" id="2490863"/>
    <lineage>
        <taxon>Bacteria</taxon>
        <taxon>Bacillati</taxon>
        <taxon>Chloroflexota</taxon>
        <taxon>Ktedonobacteria</taxon>
        <taxon>Ktedonobacterales</taxon>
        <taxon>Thermosporotrichaceae</taxon>
        <taxon>Thermosporothrix</taxon>
    </lineage>
</organism>
<dbReference type="Pfam" id="PF00797">
    <property type="entry name" value="Acetyltransf_2"/>
    <property type="match status" value="1"/>
</dbReference>
<sequence length="258" mass="29656">MSLDITAYCQRIGYTGSLEPTTAVLRELHRKHLETVPFENLDIHIKRPIVLDETALYQKIVQQQRGGFCYELNGLFAQLLSTLGFEVDRLSAGVSNGEGSFGPDFDHMLLRVRCVDSPEDWLADVGFGDCFLEPLRFVLHEEQEQANGSYRIEQGETPYYVLYRRPLGKDWNIEHRFTLEPQPLEAFNEMCQYQQTSPQSHFTQRAVCSRVTPDGRITLRDDRLIVTRGTERIEYSIADRNAYHQALLQHFGISLPTA</sequence>
<dbReference type="PANTHER" id="PTHR11786:SF0">
    <property type="entry name" value="ARYLAMINE N-ACETYLTRANSFERASE 4-RELATED"/>
    <property type="match status" value="1"/>
</dbReference>
<dbReference type="SUPFAM" id="SSF54001">
    <property type="entry name" value="Cysteine proteinases"/>
    <property type="match status" value="1"/>
</dbReference>
<dbReference type="Gene3D" id="3.30.2140.10">
    <property type="entry name" value="Arylamine N-acetyltransferase"/>
    <property type="match status" value="1"/>
</dbReference>
<dbReference type="PANTHER" id="PTHR11786">
    <property type="entry name" value="N-HYDROXYARYLAMINE O-ACETYLTRANSFERASE"/>
    <property type="match status" value="1"/>
</dbReference>
<evidence type="ECO:0000256" key="1">
    <source>
        <dbReference type="ARBA" id="ARBA00006547"/>
    </source>
</evidence>
<comment type="similarity">
    <text evidence="1 2">Belongs to the arylamine N-acetyltransferase family.</text>
</comment>